<organism evidence="1 2">
    <name type="scientific">Hymenobacter canadensis</name>
    <dbReference type="NCBI Taxonomy" id="2999067"/>
    <lineage>
        <taxon>Bacteria</taxon>
        <taxon>Pseudomonadati</taxon>
        <taxon>Bacteroidota</taxon>
        <taxon>Cytophagia</taxon>
        <taxon>Cytophagales</taxon>
        <taxon>Hymenobacteraceae</taxon>
        <taxon>Hymenobacter</taxon>
    </lineage>
</organism>
<evidence type="ECO:0000313" key="1">
    <source>
        <dbReference type="EMBL" id="WBA43973.1"/>
    </source>
</evidence>
<name>A0ABY7LYE5_9BACT</name>
<protein>
    <submittedName>
        <fullName evidence="1">Uncharacterized protein</fullName>
    </submittedName>
</protein>
<sequence>MGYSLRAFIGSTDALLPLAAAYPEAVRVPLTQGLCLIPLTGELYDGIVNGVSSAHIAPFSFMPTQLEQQVRSHIGLAAVGYVEADYFGGHGQQAALCWQNGQRQVWGPSQGAINALLAQLGAVTTRGHQDAFEAVGLRQHRHTEDWLPE</sequence>
<keyword evidence="1" id="KW-0614">Plasmid</keyword>
<geneLocation type="plasmid" evidence="1 2">
    <name>unnamed1</name>
</geneLocation>
<dbReference type="EMBL" id="CP114768">
    <property type="protein sequence ID" value="WBA43973.1"/>
    <property type="molecule type" value="Genomic_DNA"/>
</dbReference>
<dbReference type="RefSeq" id="WP_269562007.1">
    <property type="nucleotide sequence ID" value="NZ_CP114768.1"/>
</dbReference>
<dbReference type="Proteomes" id="UP001211005">
    <property type="component" value="Plasmid unnamed1"/>
</dbReference>
<keyword evidence="2" id="KW-1185">Reference proteome</keyword>
<accession>A0ABY7LYE5</accession>
<gene>
    <name evidence="1" type="ORF">O3303_20625</name>
</gene>
<evidence type="ECO:0000313" key="2">
    <source>
        <dbReference type="Proteomes" id="UP001211005"/>
    </source>
</evidence>
<proteinExistence type="predicted"/>
<reference evidence="1 2" key="1">
    <citation type="submission" date="2022-12" db="EMBL/GenBank/DDBJ databases">
        <title>Hymenobacter canadensis sp. nov. isolated from lake water of the Cambridge Bay, Canada.</title>
        <authorList>
            <person name="Kim W.H."/>
            <person name="Lee Y.M."/>
        </authorList>
    </citation>
    <scope>NUCLEOTIDE SEQUENCE [LARGE SCALE GENOMIC DNA]</scope>
    <source>
        <strain evidence="1 2">PAMC 29467</strain>
        <plasmid evidence="1 2">unnamed1</plasmid>
    </source>
</reference>